<name>A7EUC6_SCLS1</name>
<reference evidence="2" key="1">
    <citation type="journal article" date="2011" name="PLoS Genet.">
        <title>Genomic analysis of the necrotrophic fungal pathogens Sclerotinia sclerotiorum and Botrytis cinerea.</title>
        <authorList>
            <person name="Amselem J."/>
            <person name="Cuomo C.A."/>
            <person name="van Kan J.A."/>
            <person name="Viaud M."/>
            <person name="Benito E.P."/>
            <person name="Couloux A."/>
            <person name="Coutinho P.M."/>
            <person name="de Vries R.P."/>
            <person name="Dyer P.S."/>
            <person name="Fillinger S."/>
            <person name="Fournier E."/>
            <person name="Gout L."/>
            <person name="Hahn M."/>
            <person name="Kohn L."/>
            <person name="Lapalu N."/>
            <person name="Plummer K.M."/>
            <person name="Pradier J.M."/>
            <person name="Quevillon E."/>
            <person name="Sharon A."/>
            <person name="Simon A."/>
            <person name="ten Have A."/>
            <person name="Tudzynski B."/>
            <person name="Tudzynski P."/>
            <person name="Wincker P."/>
            <person name="Andrew M."/>
            <person name="Anthouard V."/>
            <person name="Beever R.E."/>
            <person name="Beffa R."/>
            <person name="Benoit I."/>
            <person name="Bouzid O."/>
            <person name="Brault B."/>
            <person name="Chen Z."/>
            <person name="Choquer M."/>
            <person name="Collemare J."/>
            <person name="Cotton P."/>
            <person name="Danchin E.G."/>
            <person name="Da Silva C."/>
            <person name="Gautier A."/>
            <person name="Giraud C."/>
            <person name="Giraud T."/>
            <person name="Gonzalez C."/>
            <person name="Grossetete S."/>
            <person name="Guldener U."/>
            <person name="Henrissat B."/>
            <person name="Howlett B.J."/>
            <person name="Kodira C."/>
            <person name="Kretschmer M."/>
            <person name="Lappartient A."/>
            <person name="Leroch M."/>
            <person name="Levis C."/>
            <person name="Mauceli E."/>
            <person name="Neuveglise C."/>
            <person name="Oeser B."/>
            <person name="Pearson M."/>
            <person name="Poulain J."/>
            <person name="Poussereau N."/>
            <person name="Quesneville H."/>
            <person name="Rascle C."/>
            <person name="Schumacher J."/>
            <person name="Segurens B."/>
            <person name="Sexton A."/>
            <person name="Silva E."/>
            <person name="Sirven C."/>
            <person name="Soanes D.M."/>
            <person name="Talbot N.J."/>
            <person name="Templeton M."/>
            <person name="Yandava C."/>
            <person name="Yarden O."/>
            <person name="Zeng Q."/>
            <person name="Rollins J.A."/>
            <person name="Lebrun M.H."/>
            <person name="Dickman M."/>
        </authorList>
    </citation>
    <scope>NUCLEOTIDE SEQUENCE [LARGE SCALE GENOMIC DNA]</scope>
    <source>
        <strain evidence="2">ATCC 18683 / 1980 / Ss-1</strain>
    </source>
</reference>
<dbReference type="Proteomes" id="UP000001312">
    <property type="component" value="Unassembled WGS sequence"/>
</dbReference>
<dbReference type="RefSeq" id="XP_001590169.1">
    <property type="nucleotide sequence ID" value="XM_001590119.1"/>
</dbReference>
<dbReference type="GeneID" id="5486334"/>
<dbReference type="AlphaFoldDB" id="A7EUC6"/>
<dbReference type="EMBL" id="CH476632">
    <property type="protein sequence ID" value="EDN93068.1"/>
    <property type="molecule type" value="Genomic_DNA"/>
</dbReference>
<organism evidence="1 2">
    <name type="scientific">Sclerotinia sclerotiorum (strain ATCC 18683 / 1980 / Ss-1)</name>
    <name type="common">White mold</name>
    <name type="synonym">Whetzelinia sclerotiorum</name>
    <dbReference type="NCBI Taxonomy" id="665079"/>
    <lineage>
        <taxon>Eukaryota</taxon>
        <taxon>Fungi</taxon>
        <taxon>Dikarya</taxon>
        <taxon>Ascomycota</taxon>
        <taxon>Pezizomycotina</taxon>
        <taxon>Leotiomycetes</taxon>
        <taxon>Helotiales</taxon>
        <taxon>Sclerotiniaceae</taxon>
        <taxon>Sclerotinia</taxon>
    </lineage>
</organism>
<gene>
    <name evidence="1" type="ORF">SS1G_08933</name>
</gene>
<sequence length="152" mass="17337">MSRMRILVILFMTFLSRLCSYSILRLLLNNLLTRHNYTDEYKNGADEFRGESKDPSSQSAMLEKTSDITIGGKTLASSMEALEYRVSRSVNLRYEAHTQLNNFLMAKDMNLCGKSDAREFNLRFNKIRMLSITLSSEAISHHGQADSTPDND</sequence>
<accession>A7EUC6</accession>
<evidence type="ECO:0000313" key="1">
    <source>
        <dbReference type="EMBL" id="EDN93068.1"/>
    </source>
</evidence>
<dbReference type="KEGG" id="ssl:SS1G_08933"/>
<proteinExistence type="predicted"/>
<dbReference type="InParanoid" id="A7EUC6"/>
<evidence type="ECO:0000313" key="2">
    <source>
        <dbReference type="Proteomes" id="UP000001312"/>
    </source>
</evidence>
<protein>
    <submittedName>
        <fullName evidence="1">Uncharacterized protein</fullName>
    </submittedName>
</protein>
<keyword evidence="2" id="KW-1185">Reference proteome</keyword>